<evidence type="ECO:0000313" key="2">
    <source>
        <dbReference type="EMBL" id="TDH18890.1"/>
    </source>
</evidence>
<dbReference type="Proteomes" id="UP000295627">
    <property type="component" value="Unassembled WGS sequence"/>
</dbReference>
<gene>
    <name evidence="2" type="ORF">EJ571_20045</name>
</gene>
<organism evidence="2 3">
    <name type="scientific">Mycobacteroides franklinii</name>
    <dbReference type="NCBI Taxonomy" id="948102"/>
    <lineage>
        <taxon>Bacteria</taxon>
        <taxon>Bacillati</taxon>
        <taxon>Actinomycetota</taxon>
        <taxon>Actinomycetes</taxon>
        <taxon>Mycobacteriales</taxon>
        <taxon>Mycobacteriaceae</taxon>
        <taxon>Mycobacteroides</taxon>
    </lineage>
</organism>
<comment type="caution">
    <text evidence="2">The sequence shown here is derived from an EMBL/GenBank/DDBJ whole genome shotgun (WGS) entry which is preliminary data.</text>
</comment>
<feature type="domain" description="Thoeris protein ThsB TIR-like" evidence="1">
    <location>
        <begin position="36"/>
        <end position="134"/>
    </location>
</feature>
<accession>A0A4R5P627</accession>
<name>A0A4R5P627_9MYCO</name>
<dbReference type="InterPro" id="IPR015032">
    <property type="entry name" value="ThsB__TIR-like_domain"/>
</dbReference>
<dbReference type="Pfam" id="PF08937">
    <property type="entry name" value="ThsB_TIR"/>
    <property type="match status" value="1"/>
</dbReference>
<dbReference type="EMBL" id="RXLR01000019">
    <property type="protein sequence ID" value="TDH18890.1"/>
    <property type="molecule type" value="Genomic_DNA"/>
</dbReference>
<reference evidence="2 3" key="1">
    <citation type="journal article" date="2019" name="Sci. Rep.">
        <title>Extended insight into the Mycobacterium chelonae-abscessus complex through whole genome sequencing of Mycobacterium salmoniphilum outbreak and Mycobacterium salmoniphilum-like strains.</title>
        <authorList>
            <person name="Behra P.R.K."/>
            <person name="Das S."/>
            <person name="Pettersson B.M.F."/>
            <person name="Shirreff L."/>
            <person name="DuCote T."/>
            <person name="Jacobsson K.G."/>
            <person name="Ennis D.G."/>
            <person name="Kirsebom L.A."/>
        </authorList>
    </citation>
    <scope>NUCLEOTIDE SEQUENCE [LARGE SCALE GENOMIC DNA]</scope>
    <source>
        <strain evidence="2 3">DSM 45524</strain>
    </source>
</reference>
<proteinExistence type="predicted"/>
<evidence type="ECO:0000259" key="1">
    <source>
        <dbReference type="Pfam" id="PF08937"/>
    </source>
</evidence>
<dbReference type="AlphaFoldDB" id="A0A4R5P627"/>
<protein>
    <recommendedName>
        <fullName evidence="1">Thoeris protein ThsB TIR-like domain-containing protein</fullName>
    </recommendedName>
</protein>
<dbReference type="Gene3D" id="3.40.50.11200">
    <property type="match status" value="1"/>
</dbReference>
<sequence>MPGGYRASAKERMLRVQHTAELASARKKDPSRHKCFVSYHVDDLPEVEQFLDDFGSEFIPRSVGVTVEDDFIDSDDDDYIKRRIRELYLSDSTVTIVLLGQCTWGRRFVDWEISSSLRNDPINKRSGLLVYPLPSRNNSATLPARVKDNWVEGNQAASYVRYMMYPDSATTIRGHIESSFGDRNSKSYLVDNSRALRTTNSCP</sequence>
<evidence type="ECO:0000313" key="3">
    <source>
        <dbReference type="Proteomes" id="UP000295627"/>
    </source>
</evidence>